<evidence type="ECO:0000313" key="1">
    <source>
        <dbReference type="EMBL" id="KAA0197783.1"/>
    </source>
</evidence>
<dbReference type="EMBL" id="LUCM01002138">
    <property type="protein sequence ID" value="KAA0197783.1"/>
    <property type="molecule type" value="Genomic_DNA"/>
</dbReference>
<evidence type="ECO:0000313" key="2">
    <source>
        <dbReference type="Proteomes" id="UP000728185"/>
    </source>
</evidence>
<reference evidence="1" key="1">
    <citation type="submission" date="2019-05" db="EMBL/GenBank/DDBJ databases">
        <title>Annotation for the trematode Fasciolopsis buski.</title>
        <authorList>
            <person name="Choi Y.-J."/>
        </authorList>
    </citation>
    <scope>NUCLEOTIDE SEQUENCE</scope>
    <source>
        <strain evidence="1">HT</strain>
        <tissue evidence="1">Whole worm</tissue>
    </source>
</reference>
<proteinExistence type="predicted"/>
<keyword evidence="2" id="KW-1185">Reference proteome</keyword>
<name>A0A8E0RZN4_9TREM</name>
<comment type="caution">
    <text evidence="1">The sequence shown here is derived from an EMBL/GenBank/DDBJ whole genome shotgun (WGS) entry which is preliminary data.</text>
</comment>
<protein>
    <submittedName>
        <fullName evidence="1">Insulin growth factor 1 receptor</fullName>
    </submittedName>
</protein>
<gene>
    <name evidence="1" type="ORF">FBUS_11880</name>
</gene>
<keyword evidence="1" id="KW-0675">Receptor</keyword>
<dbReference type="AlphaFoldDB" id="A0A8E0RZN4"/>
<accession>A0A8E0RZN4</accession>
<sequence length="68" mass="7531">MEDIHSQSTSLRTVRKHHLASVVLSDLFEGLYAVQLRAVSLAGASHWTVEGTFFVPDSKPGMSRNFLT</sequence>
<organism evidence="1 2">
    <name type="scientific">Fasciolopsis buskii</name>
    <dbReference type="NCBI Taxonomy" id="27845"/>
    <lineage>
        <taxon>Eukaryota</taxon>
        <taxon>Metazoa</taxon>
        <taxon>Spiralia</taxon>
        <taxon>Lophotrochozoa</taxon>
        <taxon>Platyhelminthes</taxon>
        <taxon>Trematoda</taxon>
        <taxon>Digenea</taxon>
        <taxon>Plagiorchiida</taxon>
        <taxon>Echinostomata</taxon>
        <taxon>Echinostomatoidea</taxon>
        <taxon>Fasciolidae</taxon>
        <taxon>Fasciolopsis</taxon>
    </lineage>
</organism>
<feature type="non-terminal residue" evidence="1">
    <location>
        <position position="68"/>
    </location>
</feature>
<dbReference type="Proteomes" id="UP000728185">
    <property type="component" value="Unassembled WGS sequence"/>
</dbReference>